<evidence type="ECO:0000256" key="5">
    <source>
        <dbReference type="PROSITE-ProRule" id="PRU01240"/>
    </source>
</evidence>
<evidence type="ECO:0000256" key="3">
    <source>
        <dbReference type="ARBA" id="ARBA00022801"/>
    </source>
</evidence>
<feature type="region of interest" description="Disordered" evidence="7">
    <location>
        <begin position="391"/>
        <end position="425"/>
    </location>
</feature>
<dbReference type="RefSeq" id="WP_344474295.1">
    <property type="nucleotide sequence ID" value="NZ_BAAASB010000004.1"/>
</dbReference>
<keyword evidence="10" id="KW-1185">Reference proteome</keyword>
<evidence type="ECO:0000256" key="7">
    <source>
        <dbReference type="SAM" id="MobiDB-lite"/>
    </source>
</evidence>
<feature type="region of interest" description="Disordered" evidence="7">
    <location>
        <begin position="642"/>
        <end position="661"/>
    </location>
</feature>
<dbReference type="PROSITE" id="PS00138">
    <property type="entry name" value="SUBTILASE_SER"/>
    <property type="match status" value="1"/>
</dbReference>
<dbReference type="InterPro" id="IPR015500">
    <property type="entry name" value="Peptidase_S8_subtilisin-rel"/>
</dbReference>
<dbReference type="Pfam" id="PF00082">
    <property type="entry name" value="Peptidase_S8"/>
    <property type="match status" value="1"/>
</dbReference>
<evidence type="ECO:0000256" key="6">
    <source>
        <dbReference type="RuleBase" id="RU003355"/>
    </source>
</evidence>
<proteinExistence type="inferred from homology"/>
<evidence type="ECO:0000259" key="8">
    <source>
        <dbReference type="Pfam" id="PF00082"/>
    </source>
</evidence>
<comment type="similarity">
    <text evidence="1 5 6">Belongs to the peptidase S8 family.</text>
</comment>
<dbReference type="PROSITE" id="PS00136">
    <property type="entry name" value="SUBTILASE_ASP"/>
    <property type="match status" value="1"/>
</dbReference>
<evidence type="ECO:0000313" key="9">
    <source>
        <dbReference type="EMBL" id="MFC5153102.1"/>
    </source>
</evidence>
<accession>A0ABW0AHC3</accession>
<evidence type="ECO:0000256" key="1">
    <source>
        <dbReference type="ARBA" id="ARBA00011073"/>
    </source>
</evidence>
<keyword evidence="4 5" id="KW-0720">Serine protease</keyword>
<feature type="active site" description="Charge relay system" evidence="5">
    <location>
        <position position="278"/>
    </location>
</feature>
<dbReference type="InterPro" id="IPR051048">
    <property type="entry name" value="Peptidase_S8/S53_subtilisin"/>
</dbReference>
<sequence length="1126" mass="116935">MLTRYQNLGIGLLAASISVTLVAGMTGPSATVPAIPTQPTAATATAVHKKDPSQVVTLLTGDRVRLGTRGSSKGQVLGLQRAKGREGVPVRIRAHQGRTLVVPEDARRLIDSGRLDRRLFDLTELSSTESRAAHRDGLKVIVGYGGTAAKSARGGVRATGDTRLRRTLAALDADAVTASRENPAALWEALTEESDGGARATASGISRIWLDGVNRASLDKSVSHIGVPGAWASGYDGKGVTIAVLDTGVDASHPDLKGRLRAAKNFSASADAKDRHGHGTHVASIAAGTGAKSGGTHKGVAPGAEVISGKVLDDDGYGSDSDIAAGMEWAADQGAGIVNLSLGGMNFPGTDPKEAMVEQLSRKRGVLFAVSAGNSGQQAYSINSPGTAESALTVGATDGRDGPADFSSSGPNGDGGGVKPDVTAPGVGTTAAAAAGSSLAKEYGQKPDGHLTISGTSMASPHAAGAAALLKQRHPRWTYKELKGALSASARDASHAPFTQGTGRIAVDRALKQTVLAEKVSLDFGEQLWPHSDNTPVTKRAAYRNLGDKPVTLALSVTGHRPDGDPAPDGFFTLGADRVTVPAGGTASVGITADTRRGSTVSGHYSASVSAVGGGQSVRTTATTELEAEAYDVTVKHIARDGGPGRNFSTELSGEYRSDPETRWEDRARGIAVVRAPKGEYTLQSSDVVDPENAAKGVDLLTRPRLSVTEDITLTVDARTARPVSVTVPDAGAKPSFAGTGYTVGRPWEGGLRADFVMNSFAGLRTAHLGPRITDGSLAQTWHLQWEKGGKTEYRTASGGAVEKLATGYSKKFAAADFATVRTGLGGSAKNRIGALNIGFRIGDLHSGVSPYDPGKLPVGRTVLLSVKDRAAWGIEYQQITQEWAGMVDSDVNYSIGEPRAFTAGRTYQEDFNSGVVSPALARSGGVNRAGNHVWGEVGMFTDGAGHPGWSAGTKYRTELYRGRTKIGEYEGGLRGEEGFEVGPGDAEYTLRSTVSRPPEVARATSRTEVSFTFRSKKPADGTTVQLPASTARFGAKTALDSTVPAGGQTTLPVTVEGAAAGSRLRSLAVQVSHDGGRSWRRTPVTKGRITVKNPAKGKSVSLRAEITDTSGNRSSVSVIDAYFGK</sequence>
<feature type="active site" description="Charge relay system" evidence="5">
    <location>
        <position position="246"/>
    </location>
</feature>
<keyword evidence="2 5" id="KW-0645">Protease</keyword>
<evidence type="ECO:0000313" key="10">
    <source>
        <dbReference type="Proteomes" id="UP001596160"/>
    </source>
</evidence>
<dbReference type="Proteomes" id="UP001596160">
    <property type="component" value="Unassembled WGS sequence"/>
</dbReference>
<evidence type="ECO:0000256" key="2">
    <source>
        <dbReference type="ARBA" id="ARBA00022670"/>
    </source>
</evidence>
<dbReference type="InterPro" id="IPR023827">
    <property type="entry name" value="Peptidase_S8_Asp-AS"/>
</dbReference>
<dbReference type="InterPro" id="IPR017297">
    <property type="entry name" value="Peptidase_S8A_DPH-A"/>
</dbReference>
<dbReference type="PANTHER" id="PTHR43399">
    <property type="entry name" value="SUBTILISIN-RELATED"/>
    <property type="match status" value="1"/>
</dbReference>
<organism evidence="9 10">
    <name type="scientific">Streptomyces amakusaensis</name>
    <dbReference type="NCBI Taxonomy" id="67271"/>
    <lineage>
        <taxon>Bacteria</taxon>
        <taxon>Bacillati</taxon>
        <taxon>Actinomycetota</taxon>
        <taxon>Actinomycetes</taxon>
        <taxon>Kitasatosporales</taxon>
        <taxon>Streptomycetaceae</taxon>
        <taxon>Streptomyces</taxon>
    </lineage>
</organism>
<keyword evidence="3 5" id="KW-0378">Hydrolase</keyword>
<dbReference type="PANTHER" id="PTHR43399:SF4">
    <property type="entry name" value="CELL WALL-ASSOCIATED PROTEASE"/>
    <property type="match status" value="1"/>
</dbReference>
<dbReference type="PROSITE" id="PS51892">
    <property type="entry name" value="SUBTILASE"/>
    <property type="match status" value="1"/>
</dbReference>
<name>A0ABW0AHC3_9ACTN</name>
<dbReference type="InterPro" id="IPR000209">
    <property type="entry name" value="Peptidase_S8/S53_dom"/>
</dbReference>
<protein>
    <submittedName>
        <fullName evidence="9">S8 family serine peptidase</fullName>
    </submittedName>
</protein>
<dbReference type="PROSITE" id="PS00137">
    <property type="entry name" value="SUBTILASE_HIS"/>
    <property type="match status" value="1"/>
</dbReference>
<reference evidence="10" key="1">
    <citation type="journal article" date="2019" name="Int. J. Syst. Evol. Microbiol.">
        <title>The Global Catalogue of Microorganisms (GCM) 10K type strain sequencing project: providing services to taxonomists for standard genome sequencing and annotation.</title>
        <authorList>
            <consortium name="The Broad Institute Genomics Platform"/>
            <consortium name="The Broad Institute Genome Sequencing Center for Infectious Disease"/>
            <person name="Wu L."/>
            <person name="Ma J."/>
        </authorList>
    </citation>
    <scope>NUCLEOTIDE SEQUENCE [LARGE SCALE GENOMIC DNA]</scope>
    <source>
        <strain evidence="10">PCU 266</strain>
    </source>
</reference>
<dbReference type="PIRSF" id="PIRSF037854">
    <property type="entry name" value="Dihydropyridine_esterase"/>
    <property type="match status" value="1"/>
</dbReference>
<feature type="active site" description="Charge relay system" evidence="5">
    <location>
        <position position="457"/>
    </location>
</feature>
<evidence type="ECO:0000256" key="4">
    <source>
        <dbReference type="ARBA" id="ARBA00022825"/>
    </source>
</evidence>
<dbReference type="Gene3D" id="3.40.50.200">
    <property type="entry name" value="Peptidase S8/S53 domain"/>
    <property type="match status" value="1"/>
</dbReference>
<dbReference type="InterPro" id="IPR022398">
    <property type="entry name" value="Peptidase_S8_His-AS"/>
</dbReference>
<feature type="domain" description="Peptidase S8/S53" evidence="8">
    <location>
        <begin position="237"/>
        <end position="503"/>
    </location>
</feature>
<dbReference type="EMBL" id="JBHSKP010000008">
    <property type="protein sequence ID" value="MFC5153102.1"/>
    <property type="molecule type" value="Genomic_DNA"/>
</dbReference>
<comment type="caution">
    <text evidence="9">The sequence shown here is derived from an EMBL/GenBank/DDBJ whole genome shotgun (WGS) entry which is preliminary data.</text>
</comment>
<dbReference type="InterPro" id="IPR023828">
    <property type="entry name" value="Peptidase_S8_Ser-AS"/>
</dbReference>
<dbReference type="InterPro" id="IPR036852">
    <property type="entry name" value="Peptidase_S8/S53_dom_sf"/>
</dbReference>
<dbReference type="SUPFAM" id="SSF52743">
    <property type="entry name" value="Subtilisin-like"/>
    <property type="match status" value="1"/>
</dbReference>
<gene>
    <name evidence="9" type="ORF">ACFPRH_15305</name>
</gene>
<dbReference type="PRINTS" id="PR00723">
    <property type="entry name" value="SUBTILISIN"/>
</dbReference>